<accession>A0A533QBY0</accession>
<dbReference type="EMBL" id="SULG01000024">
    <property type="protein sequence ID" value="TLD42235.1"/>
    <property type="molecule type" value="Genomic_DNA"/>
</dbReference>
<reference evidence="2 3" key="1">
    <citation type="submission" date="2019-04" db="EMBL/GenBank/DDBJ databases">
        <title>Genome of a novel bacterium Candidatus Jettenia ecosi reconstructed from metagenome of an anammox bioreactor.</title>
        <authorList>
            <person name="Mardanov A.V."/>
            <person name="Beletsky A.V."/>
            <person name="Ravin N.V."/>
            <person name="Botchkova E.A."/>
            <person name="Litti Y.V."/>
            <person name="Nozhevnikova A.N."/>
        </authorList>
    </citation>
    <scope>NUCLEOTIDE SEQUENCE [LARGE SCALE GENOMIC DNA]</scope>
    <source>
        <strain evidence="2">J2</strain>
    </source>
</reference>
<organism evidence="2 3">
    <name type="scientific">Candidatus Jettenia ecosi</name>
    <dbReference type="NCBI Taxonomy" id="2494326"/>
    <lineage>
        <taxon>Bacteria</taxon>
        <taxon>Pseudomonadati</taxon>
        <taxon>Planctomycetota</taxon>
        <taxon>Candidatus Brocadiia</taxon>
        <taxon>Candidatus Brocadiales</taxon>
        <taxon>Candidatus Brocadiaceae</taxon>
        <taxon>Candidatus Jettenia</taxon>
    </lineage>
</organism>
<feature type="domain" description="Rubrerythrin diiron-binding" evidence="1">
    <location>
        <begin position="11"/>
        <end position="149"/>
    </location>
</feature>
<dbReference type="SUPFAM" id="SSF47240">
    <property type="entry name" value="Ferritin-like"/>
    <property type="match status" value="1"/>
</dbReference>
<name>A0A533QBY0_9BACT</name>
<proteinExistence type="predicted"/>
<evidence type="ECO:0000313" key="3">
    <source>
        <dbReference type="Proteomes" id="UP000319783"/>
    </source>
</evidence>
<dbReference type="AlphaFoldDB" id="A0A533QBY0"/>
<dbReference type="PANTHER" id="PTHR33531:SF7">
    <property type="entry name" value="HYPOTHETICAL MEMBRANE PROTEIN, CONSERVED"/>
    <property type="match status" value="1"/>
</dbReference>
<dbReference type="Gene3D" id="1.20.1260.10">
    <property type="match status" value="1"/>
</dbReference>
<dbReference type="CDD" id="cd01045">
    <property type="entry name" value="Ferritin_like_AB"/>
    <property type="match status" value="1"/>
</dbReference>
<dbReference type="InterPro" id="IPR009078">
    <property type="entry name" value="Ferritin-like_SF"/>
</dbReference>
<dbReference type="GO" id="GO:0046872">
    <property type="term" value="F:metal ion binding"/>
    <property type="evidence" value="ECO:0007669"/>
    <property type="project" value="InterPro"/>
</dbReference>
<evidence type="ECO:0000313" key="2">
    <source>
        <dbReference type="EMBL" id="TLD42235.1"/>
    </source>
</evidence>
<sequence>MSEALKDIKSIALQMEIDGIKFYTDMASKTFHPMGKAMFRSFIEDEKMHAKRIKTLLFTHKEAVQEREKTTINPRERLMNIFQDMGDELKQKINANTNDIEAVKLAITIEENGIKFYEQAAKDAHDRREKDVYHFLASEEEIHCAILKNTLEYLENTELWEAGNEGRIYDLWVNMVSKKA</sequence>
<gene>
    <name evidence="2" type="ORF">JETT_1478</name>
</gene>
<dbReference type="InterPro" id="IPR003251">
    <property type="entry name" value="Rr_diiron-bd_dom"/>
</dbReference>
<protein>
    <submittedName>
        <fullName evidence="2">Rubrerythrin</fullName>
    </submittedName>
</protein>
<evidence type="ECO:0000259" key="1">
    <source>
        <dbReference type="Pfam" id="PF02915"/>
    </source>
</evidence>
<dbReference type="Proteomes" id="UP000319783">
    <property type="component" value="Unassembled WGS sequence"/>
</dbReference>
<dbReference type="PANTHER" id="PTHR33531">
    <property type="entry name" value="RUBRERYTHRIN SUBFAMILY"/>
    <property type="match status" value="1"/>
</dbReference>
<dbReference type="InterPro" id="IPR012347">
    <property type="entry name" value="Ferritin-like"/>
</dbReference>
<comment type="caution">
    <text evidence="2">The sequence shown here is derived from an EMBL/GenBank/DDBJ whole genome shotgun (WGS) entry which is preliminary data.</text>
</comment>
<dbReference type="GO" id="GO:0016491">
    <property type="term" value="F:oxidoreductase activity"/>
    <property type="evidence" value="ECO:0007669"/>
    <property type="project" value="InterPro"/>
</dbReference>
<dbReference type="Pfam" id="PF02915">
    <property type="entry name" value="Rubrerythrin"/>
    <property type="match status" value="1"/>
</dbReference>